<protein>
    <recommendedName>
        <fullName evidence="3">PHP domain-containing protein</fullName>
    </recommendedName>
</protein>
<evidence type="ECO:0000313" key="1">
    <source>
        <dbReference type="EMBL" id="MST65168.1"/>
    </source>
</evidence>
<organism evidence="1 2">
    <name type="scientific">Oliverpabstia intestinalis</name>
    <dbReference type="NCBI Taxonomy" id="2606633"/>
    <lineage>
        <taxon>Bacteria</taxon>
        <taxon>Bacillati</taxon>
        <taxon>Bacillota</taxon>
        <taxon>Clostridia</taxon>
        <taxon>Lachnospirales</taxon>
        <taxon>Lachnospiraceae</taxon>
        <taxon>Oliverpabstia</taxon>
    </lineage>
</organism>
<dbReference type="GO" id="GO:0004534">
    <property type="term" value="F:5'-3' RNA exonuclease activity"/>
    <property type="evidence" value="ECO:0007669"/>
    <property type="project" value="TreeGrafter"/>
</dbReference>
<dbReference type="EMBL" id="VUMS01000001">
    <property type="protein sequence ID" value="MST65168.1"/>
    <property type="molecule type" value="Genomic_DNA"/>
</dbReference>
<dbReference type="PANTHER" id="PTHR42924">
    <property type="entry name" value="EXONUCLEASE"/>
    <property type="match status" value="1"/>
</dbReference>
<dbReference type="SUPFAM" id="SSF89550">
    <property type="entry name" value="PHP domain-like"/>
    <property type="match status" value="1"/>
</dbReference>
<proteinExistence type="predicted"/>
<dbReference type="RefSeq" id="WP_154431074.1">
    <property type="nucleotide sequence ID" value="NZ_JBQHRC010000011.1"/>
</dbReference>
<dbReference type="PANTHER" id="PTHR42924:SF3">
    <property type="entry name" value="POLYMERASE_HISTIDINOL PHOSPHATASE N-TERMINAL DOMAIN-CONTAINING PROTEIN"/>
    <property type="match status" value="1"/>
</dbReference>
<gene>
    <name evidence="1" type="ORF">FYJ57_00125</name>
</gene>
<dbReference type="Gene3D" id="3.20.20.140">
    <property type="entry name" value="Metal-dependent hydrolases"/>
    <property type="match status" value="1"/>
</dbReference>
<dbReference type="Proteomes" id="UP000440513">
    <property type="component" value="Unassembled WGS sequence"/>
</dbReference>
<dbReference type="InterPro" id="IPR052018">
    <property type="entry name" value="PHP_domain"/>
</dbReference>
<dbReference type="InterPro" id="IPR016195">
    <property type="entry name" value="Pol/histidinol_Pase-like"/>
</dbReference>
<keyword evidence="2" id="KW-1185">Reference proteome</keyword>
<reference evidence="1 2" key="1">
    <citation type="submission" date="2019-08" db="EMBL/GenBank/DDBJ databases">
        <title>In-depth cultivation of the pig gut microbiome towards novel bacterial diversity and tailored functional studies.</title>
        <authorList>
            <person name="Wylensek D."/>
            <person name="Hitch T.C.A."/>
            <person name="Clavel T."/>
        </authorList>
    </citation>
    <scope>NUCLEOTIDE SEQUENCE [LARGE SCALE GENOMIC DNA]</scope>
    <source>
        <strain evidence="1 2">BSM-380-WT-5A</strain>
    </source>
</reference>
<sequence length="215" mass="24814">MRLEMHAHDCEVSPCAVIKAKELVDGYKEAGYDGIVITNHFDKGIMHLWGETTEEHYQTYLRGYELAKEEGEHVGLRVILGMEIRLECGPEDYLVYGVTKDFIREHMDICGCSLQELYEICEENGCVLIQAHPFREYCQIQNPKYLHGVERNFNSGHDNHNEKLDAWLKEPGREHLIITRGSDCHEIPQVGLVDFVIDEDVRDSRELAEVLRKLA</sequence>
<accession>A0A7X2TJ98</accession>
<evidence type="ECO:0008006" key="3">
    <source>
        <dbReference type="Google" id="ProtNLM"/>
    </source>
</evidence>
<comment type="caution">
    <text evidence="1">The sequence shown here is derived from an EMBL/GenBank/DDBJ whole genome shotgun (WGS) entry which is preliminary data.</text>
</comment>
<dbReference type="AlphaFoldDB" id="A0A7X2TJ98"/>
<name>A0A7X2TJ98_9FIRM</name>
<evidence type="ECO:0000313" key="2">
    <source>
        <dbReference type="Proteomes" id="UP000440513"/>
    </source>
</evidence>
<dbReference type="GO" id="GO:0035312">
    <property type="term" value="F:5'-3' DNA exonuclease activity"/>
    <property type="evidence" value="ECO:0007669"/>
    <property type="project" value="TreeGrafter"/>
</dbReference>
<dbReference type="CDD" id="cd07432">
    <property type="entry name" value="PHP_HisPPase"/>
    <property type="match status" value="1"/>
</dbReference>